<dbReference type="AlphaFoldDB" id="A0AAV1CFE0"/>
<dbReference type="PANTHER" id="PTHR24055">
    <property type="entry name" value="MITOGEN-ACTIVATED PROTEIN KINASE"/>
    <property type="match status" value="1"/>
</dbReference>
<keyword evidence="5" id="KW-0418">Kinase</keyword>
<evidence type="ECO:0000256" key="5">
    <source>
        <dbReference type="ARBA" id="ARBA00022777"/>
    </source>
</evidence>
<dbReference type="EMBL" id="OX459119">
    <property type="protein sequence ID" value="CAI9094145.1"/>
    <property type="molecule type" value="Genomic_DNA"/>
</dbReference>
<sequence>MATDQTSSDLKNASSSSCTSDFDNSNSNVSPYVRHDVFGDVFEVPSKYVPPISPIGRGYYGLLCSAVNAETGEKVAIKKICDAFDSRINARRILKEIKLLQSMDHENIIAIKDIIRPPKREDFRDVYIVYDLMDTDLHQVIRSDQKLTDDHIQYFLYQILRGLKYVQSANVLHCGLKPNTIFLNANCDLKIGSFGMARTDSDTDFMKAYGIITHYWAPEVLLNRSAYSAAADIWSVGCIFGEMMTKTPLFPRRDYVHHLELITELLGTPDYASLEFLQSDNALRIFEQLPQYPKQQLRDRFPNRSPLAIDLLEKMLVFEPNKRITVDEAISHPYLESLHDTNDEPICSTPFHFDFEQDSVTEEIIKELIWKESVNFINS</sequence>
<evidence type="ECO:0000256" key="2">
    <source>
        <dbReference type="ARBA" id="ARBA00022527"/>
    </source>
</evidence>
<feature type="compositionally biased region" description="Polar residues" evidence="8">
    <location>
        <begin position="1"/>
        <end position="11"/>
    </location>
</feature>
<feature type="region of interest" description="Disordered" evidence="8">
    <location>
        <begin position="1"/>
        <end position="26"/>
    </location>
</feature>
<feature type="binding site" evidence="7">
    <location>
        <position position="79"/>
    </location>
    <ligand>
        <name>ATP</name>
        <dbReference type="ChEBI" id="CHEBI:30616"/>
    </ligand>
</feature>
<dbReference type="Pfam" id="PF00069">
    <property type="entry name" value="Pkinase"/>
    <property type="match status" value="1"/>
</dbReference>
<comment type="similarity">
    <text evidence="1">Belongs to the protein kinase superfamily. CMGC Ser/Thr protein kinase family. MAP kinase subfamily.</text>
</comment>
<evidence type="ECO:0000256" key="6">
    <source>
        <dbReference type="ARBA" id="ARBA00022840"/>
    </source>
</evidence>
<dbReference type="GO" id="GO:0005524">
    <property type="term" value="F:ATP binding"/>
    <property type="evidence" value="ECO:0007669"/>
    <property type="project" value="UniProtKB-UniRule"/>
</dbReference>
<evidence type="ECO:0000313" key="10">
    <source>
        <dbReference type="EMBL" id="CAI9094145.1"/>
    </source>
</evidence>
<evidence type="ECO:0000259" key="9">
    <source>
        <dbReference type="Pfam" id="PF00069"/>
    </source>
</evidence>
<keyword evidence="2" id="KW-0723">Serine/threonine-protein kinase</keyword>
<dbReference type="FunFam" id="1.10.510.10:FF:000040">
    <property type="entry name" value="Mitogen-activated protein kinase"/>
    <property type="match status" value="1"/>
</dbReference>
<dbReference type="InterPro" id="IPR000719">
    <property type="entry name" value="Prot_kinase_dom"/>
</dbReference>
<keyword evidence="6 7" id="KW-0067">ATP-binding</keyword>
<dbReference type="PROSITE" id="PS00107">
    <property type="entry name" value="PROTEIN_KINASE_ATP"/>
    <property type="match status" value="1"/>
</dbReference>
<feature type="domain" description="Protein kinase" evidence="9">
    <location>
        <begin position="54"/>
        <end position="335"/>
    </location>
</feature>
<protein>
    <submittedName>
        <fullName evidence="10">OLC1v1029836C2</fullName>
    </submittedName>
</protein>
<dbReference type="FunFam" id="3.30.200.20:FF:000046">
    <property type="entry name" value="Mitogen-activated protein kinase"/>
    <property type="match status" value="1"/>
</dbReference>
<evidence type="ECO:0000256" key="3">
    <source>
        <dbReference type="ARBA" id="ARBA00022679"/>
    </source>
</evidence>
<dbReference type="InterPro" id="IPR011009">
    <property type="entry name" value="Kinase-like_dom_sf"/>
</dbReference>
<keyword evidence="4 7" id="KW-0547">Nucleotide-binding</keyword>
<name>A0AAV1CFE0_OLDCO</name>
<reference evidence="10" key="1">
    <citation type="submission" date="2023-03" db="EMBL/GenBank/DDBJ databases">
        <authorList>
            <person name="Julca I."/>
        </authorList>
    </citation>
    <scope>NUCLEOTIDE SEQUENCE</scope>
</reference>
<dbReference type="InterPro" id="IPR050117">
    <property type="entry name" value="MAPK"/>
</dbReference>
<dbReference type="Gene3D" id="3.30.200.20">
    <property type="entry name" value="Phosphorylase Kinase, domain 1"/>
    <property type="match status" value="1"/>
</dbReference>
<evidence type="ECO:0000313" key="11">
    <source>
        <dbReference type="Proteomes" id="UP001161247"/>
    </source>
</evidence>
<proteinExistence type="inferred from homology"/>
<evidence type="ECO:0000256" key="4">
    <source>
        <dbReference type="ARBA" id="ARBA00022741"/>
    </source>
</evidence>
<keyword evidence="11" id="KW-1185">Reference proteome</keyword>
<accession>A0AAV1CFE0</accession>
<evidence type="ECO:0000256" key="8">
    <source>
        <dbReference type="SAM" id="MobiDB-lite"/>
    </source>
</evidence>
<keyword evidence="3" id="KW-0808">Transferase</keyword>
<evidence type="ECO:0000256" key="1">
    <source>
        <dbReference type="ARBA" id="ARBA00008832"/>
    </source>
</evidence>
<evidence type="ECO:0000256" key="7">
    <source>
        <dbReference type="PROSITE-ProRule" id="PRU10141"/>
    </source>
</evidence>
<dbReference type="GO" id="GO:0004674">
    <property type="term" value="F:protein serine/threonine kinase activity"/>
    <property type="evidence" value="ECO:0007669"/>
    <property type="project" value="UniProtKB-KW"/>
</dbReference>
<organism evidence="10 11">
    <name type="scientific">Oldenlandia corymbosa var. corymbosa</name>
    <dbReference type="NCBI Taxonomy" id="529605"/>
    <lineage>
        <taxon>Eukaryota</taxon>
        <taxon>Viridiplantae</taxon>
        <taxon>Streptophyta</taxon>
        <taxon>Embryophyta</taxon>
        <taxon>Tracheophyta</taxon>
        <taxon>Spermatophyta</taxon>
        <taxon>Magnoliopsida</taxon>
        <taxon>eudicotyledons</taxon>
        <taxon>Gunneridae</taxon>
        <taxon>Pentapetalae</taxon>
        <taxon>asterids</taxon>
        <taxon>lamiids</taxon>
        <taxon>Gentianales</taxon>
        <taxon>Rubiaceae</taxon>
        <taxon>Rubioideae</taxon>
        <taxon>Spermacoceae</taxon>
        <taxon>Hedyotis-Oldenlandia complex</taxon>
        <taxon>Oldenlandia</taxon>
    </lineage>
</organism>
<dbReference type="SUPFAM" id="SSF56112">
    <property type="entry name" value="Protein kinase-like (PK-like)"/>
    <property type="match status" value="1"/>
</dbReference>
<dbReference type="Gene3D" id="1.10.510.10">
    <property type="entry name" value="Transferase(Phosphotransferase) domain 1"/>
    <property type="match status" value="1"/>
</dbReference>
<dbReference type="Proteomes" id="UP001161247">
    <property type="component" value="Chromosome 2"/>
</dbReference>
<feature type="compositionally biased region" description="Low complexity" evidence="8">
    <location>
        <begin position="12"/>
        <end position="26"/>
    </location>
</feature>
<gene>
    <name evidence="10" type="ORF">OLC1_LOCUS5380</name>
</gene>
<dbReference type="InterPro" id="IPR017441">
    <property type="entry name" value="Protein_kinase_ATP_BS"/>
</dbReference>